<dbReference type="GO" id="GO:0005576">
    <property type="term" value="C:extracellular region"/>
    <property type="evidence" value="ECO:0007669"/>
    <property type="project" value="TreeGrafter"/>
</dbReference>
<protein>
    <submittedName>
        <fullName evidence="4">Uncharacterized protein</fullName>
    </submittedName>
</protein>
<evidence type="ECO:0000256" key="1">
    <source>
        <dbReference type="ARBA" id="ARBA00022801"/>
    </source>
</evidence>
<dbReference type="SUPFAM" id="SSF51445">
    <property type="entry name" value="(Trans)glycosidases"/>
    <property type="match status" value="1"/>
</dbReference>
<dbReference type="InterPro" id="IPR017853">
    <property type="entry name" value="GH"/>
</dbReference>
<evidence type="ECO:0000313" key="5">
    <source>
        <dbReference type="Proteomes" id="UP000315295"/>
    </source>
</evidence>
<dbReference type="Gene3D" id="3.20.20.80">
    <property type="entry name" value="Glycosidases"/>
    <property type="match status" value="1"/>
</dbReference>
<keyword evidence="1" id="KW-0378">Hydrolase</keyword>
<gene>
    <name evidence="4" type="ORF">C1H46_032824</name>
</gene>
<dbReference type="PANTHER" id="PTHR45708:SF49">
    <property type="entry name" value="ENDOCHITINASE"/>
    <property type="match status" value="1"/>
</dbReference>
<dbReference type="InterPro" id="IPR050542">
    <property type="entry name" value="Glycosyl_Hydrlase18_Chitinase"/>
</dbReference>
<proteinExistence type="predicted"/>
<feature type="compositionally biased region" description="Basic residues" evidence="3">
    <location>
        <begin position="14"/>
        <end position="27"/>
    </location>
</feature>
<keyword evidence="5" id="KW-1185">Reference proteome</keyword>
<name>A0A540L549_MALBA</name>
<dbReference type="AlphaFoldDB" id="A0A540L549"/>
<comment type="caution">
    <text evidence="4">The sequence shown here is derived from an EMBL/GenBank/DDBJ whole genome shotgun (WGS) entry which is preliminary data.</text>
</comment>
<organism evidence="4 5">
    <name type="scientific">Malus baccata</name>
    <name type="common">Siberian crab apple</name>
    <name type="synonym">Pyrus baccata</name>
    <dbReference type="NCBI Taxonomy" id="106549"/>
    <lineage>
        <taxon>Eukaryota</taxon>
        <taxon>Viridiplantae</taxon>
        <taxon>Streptophyta</taxon>
        <taxon>Embryophyta</taxon>
        <taxon>Tracheophyta</taxon>
        <taxon>Spermatophyta</taxon>
        <taxon>Magnoliopsida</taxon>
        <taxon>eudicotyledons</taxon>
        <taxon>Gunneridae</taxon>
        <taxon>Pentapetalae</taxon>
        <taxon>rosids</taxon>
        <taxon>fabids</taxon>
        <taxon>Rosales</taxon>
        <taxon>Rosaceae</taxon>
        <taxon>Amygdaloideae</taxon>
        <taxon>Maleae</taxon>
        <taxon>Malus</taxon>
    </lineage>
</organism>
<dbReference type="Proteomes" id="UP000315295">
    <property type="component" value="Unassembled WGS sequence"/>
</dbReference>
<accession>A0A540L549</accession>
<dbReference type="EMBL" id="VIEB01000758">
    <property type="protein sequence ID" value="TQD81586.1"/>
    <property type="molecule type" value="Genomic_DNA"/>
</dbReference>
<evidence type="ECO:0000256" key="2">
    <source>
        <dbReference type="ARBA" id="ARBA00023295"/>
    </source>
</evidence>
<reference evidence="4 5" key="1">
    <citation type="journal article" date="2019" name="G3 (Bethesda)">
        <title>Sequencing of a Wild Apple (Malus baccata) Genome Unravels the Differences Between Cultivated and Wild Apple Species Regarding Disease Resistance and Cold Tolerance.</title>
        <authorList>
            <person name="Chen X."/>
        </authorList>
    </citation>
    <scope>NUCLEOTIDE SEQUENCE [LARGE SCALE GENOMIC DNA]</scope>
    <source>
        <strain evidence="5">cv. Shandingzi</strain>
        <tissue evidence="4">Leaves</tissue>
    </source>
</reference>
<dbReference type="PANTHER" id="PTHR45708">
    <property type="entry name" value="ENDOCHITINASE"/>
    <property type="match status" value="1"/>
</dbReference>
<feature type="region of interest" description="Disordered" evidence="3">
    <location>
        <begin position="14"/>
        <end position="37"/>
    </location>
</feature>
<evidence type="ECO:0000313" key="4">
    <source>
        <dbReference type="EMBL" id="TQD81586.1"/>
    </source>
</evidence>
<evidence type="ECO:0000256" key="3">
    <source>
        <dbReference type="SAM" id="MobiDB-lite"/>
    </source>
</evidence>
<sequence length="134" mass="15006">MCFGELPICKPSFSHHIRHRPNPRHQPSRPVTVTQRPMNAPNCPEIKSCQAKGIKVILSRGGASGSCSLASADDARQVATYLWNNFLGGHSSSRRWELQYWMELILILKEGLTNIGMTLLSTYLDIAREARKST</sequence>
<dbReference type="GO" id="GO:0004568">
    <property type="term" value="F:chitinase activity"/>
    <property type="evidence" value="ECO:0007669"/>
    <property type="project" value="TreeGrafter"/>
</dbReference>
<dbReference type="STRING" id="106549.A0A540L549"/>
<keyword evidence="2" id="KW-0326">Glycosidase</keyword>